<name>A0A4V3CFZ2_9GAMM</name>
<dbReference type="SUPFAM" id="SSF46785">
    <property type="entry name" value="Winged helix' DNA-binding domain"/>
    <property type="match status" value="1"/>
</dbReference>
<dbReference type="Pfam" id="PF13404">
    <property type="entry name" value="HTH_AsnC-type"/>
    <property type="match status" value="1"/>
</dbReference>
<protein>
    <submittedName>
        <fullName evidence="5">AsnC family transcriptional regulator</fullName>
    </submittedName>
</protein>
<dbReference type="SMART" id="SM00344">
    <property type="entry name" value="HTH_ASNC"/>
    <property type="match status" value="1"/>
</dbReference>
<dbReference type="PRINTS" id="PR00033">
    <property type="entry name" value="HTHASNC"/>
</dbReference>
<keyword evidence="1" id="KW-0805">Transcription regulation</keyword>
<dbReference type="PANTHER" id="PTHR30154">
    <property type="entry name" value="LEUCINE-RESPONSIVE REGULATORY PROTEIN"/>
    <property type="match status" value="1"/>
</dbReference>
<dbReference type="OrthoDB" id="8590699at2"/>
<dbReference type="PROSITE" id="PS50956">
    <property type="entry name" value="HTH_ASNC_2"/>
    <property type="match status" value="1"/>
</dbReference>
<sequence>MDNFDLEILDRLQRNSRITTETLGIEIGLSATAVQRRIKKLKETGIIDKEIAVVNEALLGNAVTVIVEVAMKRGGTDVIGAFQKKAQSFNSVQQCYYVAGENDFILIVKADNLQHYEEITRDLLLNDKNIHKFYSNIAMQNVKVGLEYPIRKDKRTIT</sequence>
<dbReference type="InterPro" id="IPR036390">
    <property type="entry name" value="WH_DNA-bd_sf"/>
</dbReference>
<dbReference type="InterPro" id="IPR036388">
    <property type="entry name" value="WH-like_DNA-bd_sf"/>
</dbReference>
<dbReference type="GO" id="GO:0005829">
    <property type="term" value="C:cytosol"/>
    <property type="evidence" value="ECO:0007669"/>
    <property type="project" value="TreeGrafter"/>
</dbReference>
<gene>
    <name evidence="5" type="ORF">DFP79_3117</name>
</gene>
<dbReference type="Proteomes" id="UP000294656">
    <property type="component" value="Unassembled WGS sequence"/>
</dbReference>
<dbReference type="InterPro" id="IPR011008">
    <property type="entry name" value="Dimeric_a/b-barrel"/>
</dbReference>
<proteinExistence type="predicted"/>
<reference evidence="5 6" key="1">
    <citation type="submission" date="2019-03" db="EMBL/GenBank/DDBJ databases">
        <title>Genomic Encyclopedia of Type Strains, Phase III (KMG-III): the genomes of soil and plant-associated and newly described type strains.</title>
        <authorList>
            <person name="Whitman W."/>
        </authorList>
    </citation>
    <scope>NUCLEOTIDE SEQUENCE [LARGE SCALE GENOMIC DNA]</scope>
    <source>
        <strain evidence="5 6">CECT 7378</strain>
    </source>
</reference>
<dbReference type="Pfam" id="PF01037">
    <property type="entry name" value="AsnC_trans_reg"/>
    <property type="match status" value="1"/>
</dbReference>
<comment type="caution">
    <text evidence="5">The sequence shown here is derived from an EMBL/GenBank/DDBJ whole genome shotgun (WGS) entry which is preliminary data.</text>
</comment>
<evidence type="ECO:0000256" key="1">
    <source>
        <dbReference type="ARBA" id="ARBA00023015"/>
    </source>
</evidence>
<accession>A0A4V3CFZ2</accession>
<dbReference type="SUPFAM" id="SSF54909">
    <property type="entry name" value="Dimeric alpha+beta barrel"/>
    <property type="match status" value="1"/>
</dbReference>
<dbReference type="GO" id="GO:0043565">
    <property type="term" value="F:sequence-specific DNA binding"/>
    <property type="evidence" value="ECO:0007669"/>
    <property type="project" value="InterPro"/>
</dbReference>
<dbReference type="InterPro" id="IPR019888">
    <property type="entry name" value="Tscrpt_reg_AsnC-like"/>
</dbReference>
<dbReference type="EMBL" id="SNXC01000015">
    <property type="protein sequence ID" value="TDO95762.1"/>
    <property type="molecule type" value="Genomic_DNA"/>
</dbReference>
<dbReference type="AlphaFoldDB" id="A0A4V3CFZ2"/>
<dbReference type="Gene3D" id="1.10.10.10">
    <property type="entry name" value="Winged helix-like DNA-binding domain superfamily/Winged helix DNA-binding domain"/>
    <property type="match status" value="1"/>
</dbReference>
<evidence type="ECO:0000313" key="6">
    <source>
        <dbReference type="Proteomes" id="UP000294656"/>
    </source>
</evidence>
<feature type="domain" description="HTH asnC-type" evidence="4">
    <location>
        <begin position="1"/>
        <end position="62"/>
    </location>
</feature>
<keyword evidence="6" id="KW-1185">Reference proteome</keyword>
<evidence type="ECO:0000259" key="4">
    <source>
        <dbReference type="PROSITE" id="PS50956"/>
    </source>
</evidence>
<organism evidence="5 6">
    <name type="scientific">Marinomonas balearica</name>
    <dbReference type="NCBI Taxonomy" id="491947"/>
    <lineage>
        <taxon>Bacteria</taxon>
        <taxon>Pseudomonadati</taxon>
        <taxon>Pseudomonadota</taxon>
        <taxon>Gammaproteobacteria</taxon>
        <taxon>Oceanospirillales</taxon>
        <taxon>Oceanospirillaceae</taxon>
        <taxon>Marinomonas</taxon>
    </lineage>
</organism>
<dbReference type="InterPro" id="IPR000485">
    <property type="entry name" value="AsnC-type_HTH_dom"/>
</dbReference>
<evidence type="ECO:0000256" key="2">
    <source>
        <dbReference type="ARBA" id="ARBA00023125"/>
    </source>
</evidence>
<keyword evidence="2" id="KW-0238">DNA-binding</keyword>
<dbReference type="PANTHER" id="PTHR30154:SF34">
    <property type="entry name" value="TRANSCRIPTIONAL REGULATOR AZLB"/>
    <property type="match status" value="1"/>
</dbReference>
<evidence type="ECO:0000256" key="3">
    <source>
        <dbReference type="ARBA" id="ARBA00023163"/>
    </source>
</evidence>
<dbReference type="InterPro" id="IPR019887">
    <property type="entry name" value="Tscrpt_reg_AsnC/Lrp_C"/>
</dbReference>
<dbReference type="GO" id="GO:0043200">
    <property type="term" value="P:response to amino acid"/>
    <property type="evidence" value="ECO:0007669"/>
    <property type="project" value="TreeGrafter"/>
</dbReference>
<dbReference type="Gene3D" id="3.30.70.920">
    <property type="match status" value="1"/>
</dbReference>
<keyword evidence="3" id="KW-0804">Transcription</keyword>
<evidence type="ECO:0000313" key="5">
    <source>
        <dbReference type="EMBL" id="TDO95762.1"/>
    </source>
</evidence>
<dbReference type="RefSeq" id="WP_133504835.1">
    <property type="nucleotide sequence ID" value="NZ_SNXC01000015.1"/>
</dbReference>